<protein>
    <submittedName>
        <fullName evidence="1 2">Uncharacterized protein</fullName>
    </submittedName>
</protein>
<dbReference type="Proteomes" id="UP000002051">
    <property type="component" value="Unassembled WGS sequence"/>
</dbReference>
<sequence>MYLCIIKISSIFDVPVFPLVDGIAFHVLHTLSSGTLSKNEICYGLSYETKLRYDDGSGTYSEALSWVAPTCDPSGSTKVMERGYGLFGWSVSCNMLACPLQVESCGELREAGFTEQRIPLAPNSGGTTGCCTSSPLSPVSLAFEPSLFSGQFLLVKERKTLTATRLLSL</sequence>
<dbReference type="EnsemblPlants" id="AES60223">
    <property type="protein sequence ID" value="AES60223"/>
    <property type="gene ID" value="MTR_1g042410"/>
</dbReference>
<evidence type="ECO:0000313" key="3">
    <source>
        <dbReference type="Proteomes" id="UP000002051"/>
    </source>
</evidence>
<accession>G7I3T0</accession>
<evidence type="ECO:0000313" key="2">
    <source>
        <dbReference type="EnsemblPlants" id="AES60223"/>
    </source>
</evidence>
<reference evidence="1 3" key="2">
    <citation type="journal article" date="2014" name="BMC Genomics">
        <title>An improved genome release (version Mt4.0) for the model legume Medicago truncatula.</title>
        <authorList>
            <person name="Tang H."/>
            <person name="Krishnakumar V."/>
            <person name="Bidwell S."/>
            <person name="Rosen B."/>
            <person name="Chan A."/>
            <person name="Zhou S."/>
            <person name="Gentzbittel L."/>
            <person name="Childs K.L."/>
            <person name="Yandell M."/>
            <person name="Gundlach H."/>
            <person name="Mayer K.F."/>
            <person name="Schwartz D.C."/>
            <person name="Town C.D."/>
        </authorList>
    </citation>
    <scope>GENOME REANNOTATION</scope>
    <source>
        <strain evidence="2 3">cv. Jemalong A17</strain>
    </source>
</reference>
<dbReference type="AntiFam" id="ANF00038">
    <property type="entry name" value="Overlaps SRP RNA, same strand"/>
</dbReference>
<name>G7I3T0_MEDTR</name>
<reference evidence="2" key="3">
    <citation type="submission" date="2015-04" db="UniProtKB">
        <authorList>
            <consortium name="EnsemblPlants"/>
        </authorList>
    </citation>
    <scope>IDENTIFICATION</scope>
    <source>
        <strain evidence="2">cv. Jemalong A17</strain>
    </source>
</reference>
<dbReference type="EMBL" id="CM001217">
    <property type="protein sequence ID" value="AES60223.1"/>
    <property type="molecule type" value="Genomic_DNA"/>
</dbReference>
<proteinExistence type="predicted"/>
<evidence type="ECO:0000313" key="1">
    <source>
        <dbReference type="EMBL" id="AES60223.1"/>
    </source>
</evidence>
<dbReference type="HOGENOM" id="CLU_1580863_0_0_1"/>
<dbReference type="PaxDb" id="3880-AES60223"/>
<keyword evidence="3" id="KW-1185">Reference proteome</keyword>
<reference evidence="1 3" key="1">
    <citation type="journal article" date="2011" name="Nature">
        <title>The Medicago genome provides insight into the evolution of rhizobial symbioses.</title>
        <authorList>
            <person name="Young N.D."/>
            <person name="Debelle F."/>
            <person name="Oldroyd G.E."/>
            <person name="Geurts R."/>
            <person name="Cannon S.B."/>
            <person name="Udvardi M.K."/>
            <person name="Benedito V.A."/>
            <person name="Mayer K.F."/>
            <person name="Gouzy J."/>
            <person name="Schoof H."/>
            <person name="Van de Peer Y."/>
            <person name="Proost S."/>
            <person name="Cook D.R."/>
            <person name="Meyers B.C."/>
            <person name="Spannagl M."/>
            <person name="Cheung F."/>
            <person name="De Mita S."/>
            <person name="Krishnakumar V."/>
            <person name="Gundlach H."/>
            <person name="Zhou S."/>
            <person name="Mudge J."/>
            <person name="Bharti A.K."/>
            <person name="Murray J.D."/>
            <person name="Naoumkina M.A."/>
            <person name="Rosen B."/>
            <person name="Silverstein K.A."/>
            <person name="Tang H."/>
            <person name="Rombauts S."/>
            <person name="Zhao P.X."/>
            <person name="Zhou P."/>
            <person name="Barbe V."/>
            <person name="Bardou P."/>
            <person name="Bechner M."/>
            <person name="Bellec A."/>
            <person name="Berger A."/>
            <person name="Berges H."/>
            <person name="Bidwell S."/>
            <person name="Bisseling T."/>
            <person name="Choisne N."/>
            <person name="Couloux A."/>
            <person name="Denny R."/>
            <person name="Deshpande S."/>
            <person name="Dai X."/>
            <person name="Doyle J.J."/>
            <person name="Dudez A.M."/>
            <person name="Farmer A.D."/>
            <person name="Fouteau S."/>
            <person name="Franken C."/>
            <person name="Gibelin C."/>
            <person name="Gish J."/>
            <person name="Goldstein S."/>
            <person name="Gonzalez A.J."/>
            <person name="Green P.J."/>
            <person name="Hallab A."/>
            <person name="Hartog M."/>
            <person name="Hua A."/>
            <person name="Humphray S.J."/>
            <person name="Jeong D.H."/>
            <person name="Jing Y."/>
            <person name="Jocker A."/>
            <person name="Kenton S.M."/>
            <person name="Kim D.J."/>
            <person name="Klee K."/>
            <person name="Lai H."/>
            <person name="Lang C."/>
            <person name="Lin S."/>
            <person name="Macmil S.L."/>
            <person name="Magdelenat G."/>
            <person name="Matthews L."/>
            <person name="McCorrison J."/>
            <person name="Monaghan E.L."/>
            <person name="Mun J.H."/>
            <person name="Najar F.Z."/>
            <person name="Nicholson C."/>
            <person name="Noirot C."/>
            <person name="O'Bleness M."/>
            <person name="Paule C.R."/>
            <person name="Poulain J."/>
            <person name="Prion F."/>
            <person name="Qin B."/>
            <person name="Qu C."/>
            <person name="Retzel E.F."/>
            <person name="Riddle C."/>
            <person name="Sallet E."/>
            <person name="Samain S."/>
            <person name="Samson N."/>
            <person name="Sanders I."/>
            <person name="Saurat O."/>
            <person name="Scarpelli C."/>
            <person name="Schiex T."/>
            <person name="Segurens B."/>
            <person name="Severin A.J."/>
            <person name="Sherrier D.J."/>
            <person name="Shi R."/>
            <person name="Sims S."/>
            <person name="Singer S.R."/>
            <person name="Sinharoy S."/>
            <person name="Sterck L."/>
            <person name="Viollet A."/>
            <person name="Wang B.B."/>
            <person name="Wang K."/>
            <person name="Wang M."/>
            <person name="Wang X."/>
            <person name="Warfsmann J."/>
            <person name="Weissenbach J."/>
            <person name="White D.D."/>
            <person name="White J.D."/>
            <person name="Wiley G.B."/>
            <person name="Wincker P."/>
            <person name="Xing Y."/>
            <person name="Yang L."/>
            <person name="Yao Z."/>
            <person name="Ying F."/>
            <person name="Zhai J."/>
            <person name="Zhou L."/>
            <person name="Zuber A."/>
            <person name="Denarie J."/>
            <person name="Dixon R.A."/>
            <person name="May G.D."/>
            <person name="Schwartz D.C."/>
            <person name="Rogers J."/>
            <person name="Quetier F."/>
            <person name="Town C.D."/>
            <person name="Roe B.A."/>
        </authorList>
    </citation>
    <scope>NUCLEOTIDE SEQUENCE [LARGE SCALE GENOMIC DNA]</scope>
    <source>
        <strain evidence="1">A17</strain>
        <strain evidence="2 3">cv. Jemalong A17</strain>
    </source>
</reference>
<gene>
    <name evidence="1" type="ordered locus">MTR_1g042410</name>
</gene>
<organism evidence="1 3">
    <name type="scientific">Medicago truncatula</name>
    <name type="common">Barrel medic</name>
    <name type="synonym">Medicago tribuloides</name>
    <dbReference type="NCBI Taxonomy" id="3880"/>
    <lineage>
        <taxon>Eukaryota</taxon>
        <taxon>Viridiplantae</taxon>
        <taxon>Streptophyta</taxon>
        <taxon>Embryophyta</taxon>
        <taxon>Tracheophyta</taxon>
        <taxon>Spermatophyta</taxon>
        <taxon>Magnoliopsida</taxon>
        <taxon>eudicotyledons</taxon>
        <taxon>Gunneridae</taxon>
        <taxon>Pentapetalae</taxon>
        <taxon>rosids</taxon>
        <taxon>fabids</taxon>
        <taxon>Fabales</taxon>
        <taxon>Fabaceae</taxon>
        <taxon>Papilionoideae</taxon>
        <taxon>50 kb inversion clade</taxon>
        <taxon>NPAAA clade</taxon>
        <taxon>Hologalegina</taxon>
        <taxon>IRL clade</taxon>
        <taxon>Trifolieae</taxon>
        <taxon>Medicago</taxon>
    </lineage>
</organism>
<dbReference type="AlphaFoldDB" id="G7I3T0"/>